<dbReference type="RefSeq" id="WP_102190245.1">
    <property type="nucleotide sequence ID" value="NZ_PNGT01000011.1"/>
</dbReference>
<dbReference type="Proteomes" id="UP000235670">
    <property type="component" value="Unassembled WGS sequence"/>
</dbReference>
<keyword evidence="1" id="KW-0812">Transmembrane</keyword>
<organism evidence="2 3">
    <name type="scientific">Gemella sanguinis</name>
    <dbReference type="NCBI Taxonomy" id="84135"/>
    <lineage>
        <taxon>Bacteria</taxon>
        <taxon>Bacillati</taxon>
        <taxon>Bacillota</taxon>
        <taxon>Bacilli</taxon>
        <taxon>Bacillales</taxon>
        <taxon>Gemellaceae</taxon>
        <taxon>Gemella</taxon>
    </lineage>
</organism>
<keyword evidence="1" id="KW-1133">Transmembrane helix</keyword>
<sequence length="353" mass="39248">MNKTVKYILGFVAIFVAAVICVFGIIKYEESQEASTTNNSENLGSVDGKNLDKETTVVVEKIRTITDLDSLKSELNLSQETIAELKNFAPTVSYTVDNSDGGTKIYLRQGGHISSNKIVGKNELIGAYDVKDGKLTPVSEDLKKVSSKIDSSKLKWTDLNLKNTDHNKSAAKEMLNKYFFPTHGKNKLGAVEFFGYLVDFSKTTPVSGKGYQVTKISLAELTDVYNTAYKDTYSAEDVYKDVPSLKNIKYREVDDSYSGNEDKYNNSLGIAETVYFKKDKVYITAMGGVGGATSYSPTEESSWTTEGDRLIVPIKDTAKDNKIVGKYILRLNNKQYKGGESRSKYYIESMELN</sequence>
<feature type="transmembrane region" description="Helical" evidence="1">
    <location>
        <begin position="7"/>
        <end position="26"/>
    </location>
</feature>
<name>A0A2N6SCT4_9BACL</name>
<gene>
    <name evidence="2" type="ORF">CJ218_08395</name>
</gene>
<dbReference type="EMBL" id="PNGT01000011">
    <property type="protein sequence ID" value="PMC51730.1"/>
    <property type="molecule type" value="Genomic_DNA"/>
</dbReference>
<dbReference type="STRING" id="84135.GCA_001052115_00870"/>
<accession>A0A2N6SCT4</accession>
<dbReference type="OrthoDB" id="2991236at2"/>
<dbReference type="AlphaFoldDB" id="A0A2N6SCT4"/>
<evidence type="ECO:0000313" key="3">
    <source>
        <dbReference type="Proteomes" id="UP000235670"/>
    </source>
</evidence>
<evidence type="ECO:0000313" key="2">
    <source>
        <dbReference type="EMBL" id="PMC51730.1"/>
    </source>
</evidence>
<reference evidence="2 3" key="1">
    <citation type="submission" date="2017-09" db="EMBL/GenBank/DDBJ databases">
        <title>Bacterial strain isolated from the female urinary microbiota.</title>
        <authorList>
            <person name="Thomas-White K."/>
            <person name="Kumar N."/>
            <person name="Forster S."/>
            <person name="Putonti C."/>
            <person name="Lawley T."/>
            <person name="Wolfe A.J."/>
        </authorList>
    </citation>
    <scope>NUCLEOTIDE SEQUENCE [LARGE SCALE GENOMIC DNA]</scope>
    <source>
        <strain evidence="2 3">UMB0186</strain>
    </source>
</reference>
<comment type="caution">
    <text evidence="2">The sequence shown here is derived from an EMBL/GenBank/DDBJ whole genome shotgun (WGS) entry which is preliminary data.</text>
</comment>
<evidence type="ECO:0000256" key="1">
    <source>
        <dbReference type="SAM" id="Phobius"/>
    </source>
</evidence>
<proteinExistence type="predicted"/>
<keyword evidence="1" id="KW-0472">Membrane</keyword>
<protein>
    <submittedName>
        <fullName evidence="2">Uncharacterized protein</fullName>
    </submittedName>
</protein>